<dbReference type="InterPro" id="IPR019775">
    <property type="entry name" value="WD40_repeat_CS"/>
</dbReference>
<keyword evidence="2 7" id="KW-0853">WD repeat</keyword>
<dbReference type="PROSITE" id="PS00678">
    <property type="entry name" value="WD_REPEATS_1"/>
    <property type="match status" value="1"/>
</dbReference>
<dbReference type="PANTHER" id="PTHR19918">
    <property type="entry name" value="CELL DIVISION CYCLE 20 CDC20 FIZZY -RELATED"/>
    <property type="match status" value="1"/>
</dbReference>
<sequence>MDYASAQFKISQADKPKPTDRDSIEYQEQIAKACGIALNQRILTFKADAPVIERESLRTTWNRPLRNPNARQRRIRTDPEKILDAPGITDDFYLSLMDWSKTNVLAVALENTVFVHNHETGETEALGNVGSQETVGSVQWSPDGNFLAVGLVSGPIQVWSLETMKRVRTMKGRISRVGVLSWDRAMLSSGGRDGSIWHHDVRTPEHKIAALVAHESAVCGLKWRPDGQMLASGGNDNKVMLWDARSTLPRMVKTDHQSAVKALAWCPWHLPTLASGGGRDDKMVHFWNTSTSGKIASVNTGAQVTSVIWSTEYKEFFTAHGFPNHHLSVWKYPSLDKVADLAGHDSRVLHTAISPDGEYVVTAAADENLKFWKVWEKRRKGVKSEIKQDENVDEELAMATRRLSIR</sequence>
<evidence type="ECO:0000256" key="2">
    <source>
        <dbReference type="ARBA" id="ARBA00022574"/>
    </source>
</evidence>
<evidence type="ECO:0000259" key="9">
    <source>
        <dbReference type="Pfam" id="PF24807"/>
    </source>
</evidence>
<dbReference type="GO" id="GO:0010997">
    <property type="term" value="F:anaphase-promoting complex binding"/>
    <property type="evidence" value="ECO:0007669"/>
    <property type="project" value="InterPro"/>
</dbReference>
<dbReference type="SMART" id="SM00320">
    <property type="entry name" value="WD40"/>
    <property type="match status" value="6"/>
</dbReference>
<gene>
    <name evidence="10" type="ORF">BDK51DRAFT_15442</name>
</gene>
<proteinExistence type="inferred from homology"/>
<dbReference type="Proteomes" id="UP000269721">
    <property type="component" value="Unassembled WGS sequence"/>
</dbReference>
<evidence type="ECO:0000256" key="5">
    <source>
        <dbReference type="ARBA" id="ARBA00022776"/>
    </source>
</evidence>
<comment type="similarity">
    <text evidence="1">Belongs to the WD repeat CDC20/Fizzy family.</text>
</comment>
<evidence type="ECO:0000256" key="7">
    <source>
        <dbReference type="PROSITE-ProRule" id="PRU00221"/>
    </source>
</evidence>
<dbReference type="CDD" id="cd00200">
    <property type="entry name" value="WD40"/>
    <property type="match status" value="1"/>
</dbReference>
<dbReference type="InterPro" id="IPR036322">
    <property type="entry name" value="WD40_repeat_dom_sf"/>
</dbReference>
<dbReference type="InterPro" id="IPR001680">
    <property type="entry name" value="WD40_rpt"/>
</dbReference>
<protein>
    <submittedName>
        <fullName evidence="10">WD40-repeat-containing domain protein</fullName>
    </submittedName>
</protein>
<feature type="repeat" description="WD" evidence="7">
    <location>
        <begin position="341"/>
        <end position="374"/>
    </location>
</feature>
<dbReference type="InterPro" id="IPR015943">
    <property type="entry name" value="WD40/YVTN_repeat-like_dom_sf"/>
</dbReference>
<evidence type="ECO:0000313" key="10">
    <source>
        <dbReference type="EMBL" id="RKO87785.1"/>
    </source>
</evidence>
<dbReference type="InterPro" id="IPR056150">
    <property type="entry name" value="WD40_CDC20-Fz"/>
</dbReference>
<accession>A0A4P9W8K1</accession>
<dbReference type="SUPFAM" id="SSF50978">
    <property type="entry name" value="WD40 repeat-like"/>
    <property type="match status" value="1"/>
</dbReference>
<dbReference type="GO" id="GO:0031145">
    <property type="term" value="P:anaphase-promoting complex-dependent catabolic process"/>
    <property type="evidence" value="ECO:0007669"/>
    <property type="project" value="TreeGrafter"/>
</dbReference>
<evidence type="ECO:0000313" key="11">
    <source>
        <dbReference type="Proteomes" id="UP000269721"/>
    </source>
</evidence>
<dbReference type="GO" id="GO:1990757">
    <property type="term" value="F:ubiquitin ligase activator activity"/>
    <property type="evidence" value="ECO:0007669"/>
    <property type="project" value="TreeGrafter"/>
</dbReference>
<organism evidence="10 11">
    <name type="scientific">Blyttiomyces helicus</name>
    <dbReference type="NCBI Taxonomy" id="388810"/>
    <lineage>
        <taxon>Eukaryota</taxon>
        <taxon>Fungi</taxon>
        <taxon>Fungi incertae sedis</taxon>
        <taxon>Chytridiomycota</taxon>
        <taxon>Chytridiomycota incertae sedis</taxon>
        <taxon>Chytridiomycetes</taxon>
        <taxon>Chytridiomycetes incertae sedis</taxon>
        <taxon>Blyttiomyces</taxon>
    </lineage>
</organism>
<feature type="compositionally biased region" description="Basic and acidic residues" evidence="8">
    <location>
        <begin position="12"/>
        <end position="21"/>
    </location>
</feature>
<dbReference type="PROSITE" id="PS50082">
    <property type="entry name" value="WD_REPEATS_2"/>
    <property type="match status" value="3"/>
</dbReference>
<feature type="domain" description="CDC20/Fizzy WD40" evidence="9">
    <location>
        <begin position="83"/>
        <end position="372"/>
    </location>
</feature>
<dbReference type="EMBL" id="KZ997160">
    <property type="protein sequence ID" value="RKO87785.1"/>
    <property type="molecule type" value="Genomic_DNA"/>
</dbReference>
<dbReference type="GO" id="GO:1905786">
    <property type="term" value="P:positive regulation of anaphase-promoting complex-dependent catabolic process"/>
    <property type="evidence" value="ECO:0007669"/>
    <property type="project" value="TreeGrafter"/>
</dbReference>
<evidence type="ECO:0000256" key="4">
    <source>
        <dbReference type="ARBA" id="ARBA00022737"/>
    </source>
</evidence>
<evidence type="ECO:0000256" key="3">
    <source>
        <dbReference type="ARBA" id="ARBA00022618"/>
    </source>
</evidence>
<evidence type="ECO:0000256" key="8">
    <source>
        <dbReference type="SAM" id="MobiDB-lite"/>
    </source>
</evidence>
<dbReference type="PANTHER" id="PTHR19918:SF8">
    <property type="entry name" value="FI02843P"/>
    <property type="match status" value="1"/>
</dbReference>
<name>A0A4P9W8K1_9FUNG</name>
<keyword evidence="5" id="KW-0498">Mitosis</keyword>
<dbReference type="GO" id="GO:0005680">
    <property type="term" value="C:anaphase-promoting complex"/>
    <property type="evidence" value="ECO:0007669"/>
    <property type="project" value="TreeGrafter"/>
</dbReference>
<dbReference type="AlphaFoldDB" id="A0A4P9W8K1"/>
<dbReference type="Pfam" id="PF24807">
    <property type="entry name" value="WD40_CDC20-Fz"/>
    <property type="match status" value="1"/>
</dbReference>
<keyword evidence="4" id="KW-0677">Repeat</keyword>
<dbReference type="InterPro" id="IPR033010">
    <property type="entry name" value="Cdc20/Fizzy"/>
</dbReference>
<feature type="region of interest" description="Disordered" evidence="8">
    <location>
        <begin position="1"/>
        <end position="21"/>
    </location>
</feature>
<dbReference type="PROSITE" id="PS50294">
    <property type="entry name" value="WD_REPEATS_REGION"/>
    <property type="match status" value="2"/>
</dbReference>
<keyword evidence="6" id="KW-0131">Cell cycle</keyword>
<keyword evidence="3" id="KW-0132">Cell division</keyword>
<keyword evidence="11" id="KW-1185">Reference proteome</keyword>
<reference evidence="11" key="1">
    <citation type="journal article" date="2018" name="Nat. Microbiol.">
        <title>Leveraging single-cell genomics to expand the fungal tree of life.</title>
        <authorList>
            <person name="Ahrendt S.R."/>
            <person name="Quandt C.A."/>
            <person name="Ciobanu D."/>
            <person name="Clum A."/>
            <person name="Salamov A."/>
            <person name="Andreopoulos B."/>
            <person name="Cheng J.F."/>
            <person name="Woyke T."/>
            <person name="Pelin A."/>
            <person name="Henrissat B."/>
            <person name="Reynolds N.K."/>
            <person name="Benny G.L."/>
            <person name="Smith M.E."/>
            <person name="James T.Y."/>
            <person name="Grigoriev I.V."/>
        </authorList>
    </citation>
    <scope>NUCLEOTIDE SEQUENCE [LARGE SCALE GENOMIC DNA]</scope>
</reference>
<evidence type="ECO:0000256" key="1">
    <source>
        <dbReference type="ARBA" id="ARBA00006445"/>
    </source>
</evidence>
<dbReference type="GO" id="GO:0051301">
    <property type="term" value="P:cell division"/>
    <property type="evidence" value="ECO:0007669"/>
    <property type="project" value="UniProtKB-KW"/>
</dbReference>
<feature type="repeat" description="WD" evidence="7">
    <location>
        <begin position="211"/>
        <end position="246"/>
    </location>
</feature>
<feature type="repeat" description="WD" evidence="7">
    <location>
        <begin position="128"/>
        <end position="169"/>
    </location>
</feature>
<dbReference type="Gene3D" id="2.130.10.10">
    <property type="entry name" value="YVTN repeat-like/Quinoprotein amine dehydrogenase"/>
    <property type="match status" value="1"/>
</dbReference>
<evidence type="ECO:0000256" key="6">
    <source>
        <dbReference type="ARBA" id="ARBA00023306"/>
    </source>
</evidence>
<dbReference type="OrthoDB" id="10263272at2759"/>